<dbReference type="GO" id="GO:0005524">
    <property type="term" value="F:ATP binding"/>
    <property type="evidence" value="ECO:0007669"/>
    <property type="project" value="UniProtKB-KW"/>
</dbReference>
<accession>A0A6S7K3V9</accession>
<name>A0A6S7K3V9_PARCT</name>
<keyword evidence="3" id="KW-0067">ATP-binding</keyword>
<evidence type="ECO:0000256" key="2">
    <source>
        <dbReference type="ARBA" id="ARBA00022741"/>
    </source>
</evidence>
<feature type="non-terminal residue" evidence="8">
    <location>
        <position position="1"/>
    </location>
</feature>
<dbReference type="Proteomes" id="UP001152795">
    <property type="component" value="Unassembled WGS sequence"/>
</dbReference>
<evidence type="ECO:0000256" key="5">
    <source>
        <dbReference type="ARBA" id="ARBA00023175"/>
    </source>
</evidence>
<dbReference type="AlphaFoldDB" id="A0A6S7K3V9"/>
<feature type="non-terminal residue" evidence="8">
    <location>
        <position position="146"/>
    </location>
</feature>
<gene>
    <name evidence="8" type="ORF">PACLA_8A080561</name>
</gene>
<dbReference type="GO" id="GO:0003779">
    <property type="term" value="F:actin binding"/>
    <property type="evidence" value="ECO:0007669"/>
    <property type="project" value="UniProtKB-KW"/>
</dbReference>
<protein>
    <submittedName>
        <fullName evidence="8">Unconventional myosin-X-like, partial</fullName>
    </submittedName>
</protein>
<keyword evidence="4 7" id="KW-0518">Myosin</keyword>
<evidence type="ECO:0000256" key="7">
    <source>
        <dbReference type="PROSITE-ProRule" id="PRU00782"/>
    </source>
</evidence>
<dbReference type="Pfam" id="PF00063">
    <property type="entry name" value="Myosin_head"/>
    <property type="match status" value="1"/>
</dbReference>
<dbReference type="InterPro" id="IPR001609">
    <property type="entry name" value="Myosin_head_motor_dom-like"/>
</dbReference>
<comment type="caution">
    <text evidence="8">The sequence shown here is derived from an EMBL/GenBank/DDBJ whole genome shotgun (WGS) entry which is preliminary data.</text>
</comment>
<dbReference type="Gene3D" id="1.20.120.720">
    <property type="entry name" value="Myosin VI head, motor domain, U50 subdomain"/>
    <property type="match status" value="1"/>
</dbReference>
<dbReference type="InterPro" id="IPR027417">
    <property type="entry name" value="P-loop_NTPase"/>
</dbReference>
<reference evidence="8" key="1">
    <citation type="submission" date="2020-04" db="EMBL/GenBank/DDBJ databases">
        <authorList>
            <person name="Alioto T."/>
            <person name="Alioto T."/>
            <person name="Gomez Garrido J."/>
        </authorList>
    </citation>
    <scope>NUCLEOTIDE SEQUENCE</scope>
    <source>
        <strain evidence="8">A484AB</strain>
    </source>
</reference>
<dbReference type="SUPFAM" id="SSF52540">
    <property type="entry name" value="P-loop containing nucleoside triphosphate hydrolases"/>
    <property type="match status" value="1"/>
</dbReference>
<dbReference type="PANTHER" id="PTHR46049">
    <property type="entry name" value="AGAP003327-PA"/>
    <property type="match status" value="1"/>
</dbReference>
<comment type="caution">
    <text evidence="7">Lacks conserved residue(s) required for the propagation of feature annotation.</text>
</comment>
<evidence type="ECO:0000313" key="9">
    <source>
        <dbReference type="Proteomes" id="UP001152795"/>
    </source>
</evidence>
<dbReference type="EMBL" id="CACRXK020022939">
    <property type="protein sequence ID" value="CAB4037314.1"/>
    <property type="molecule type" value="Genomic_DNA"/>
</dbReference>
<dbReference type="OrthoDB" id="6108017at2759"/>
<dbReference type="PROSITE" id="PS51456">
    <property type="entry name" value="MYOSIN_MOTOR"/>
    <property type="match status" value="1"/>
</dbReference>
<dbReference type="Gene3D" id="1.10.10.820">
    <property type="match status" value="1"/>
</dbReference>
<evidence type="ECO:0000256" key="3">
    <source>
        <dbReference type="ARBA" id="ARBA00022840"/>
    </source>
</evidence>
<evidence type="ECO:0000256" key="6">
    <source>
        <dbReference type="ARBA" id="ARBA00023203"/>
    </source>
</evidence>
<keyword evidence="5" id="KW-0505">Motor protein</keyword>
<evidence type="ECO:0000256" key="4">
    <source>
        <dbReference type="ARBA" id="ARBA00023123"/>
    </source>
</evidence>
<evidence type="ECO:0000256" key="1">
    <source>
        <dbReference type="ARBA" id="ARBA00008314"/>
    </source>
</evidence>
<proteinExistence type="inferred from homology"/>
<keyword evidence="6 7" id="KW-0009">Actin-binding</keyword>
<dbReference type="GO" id="GO:0016459">
    <property type="term" value="C:myosin complex"/>
    <property type="evidence" value="ECO:0007669"/>
    <property type="project" value="UniProtKB-KW"/>
</dbReference>
<dbReference type="PANTHER" id="PTHR46049:SF3">
    <property type="entry name" value="MYOSIN VIIA"/>
    <property type="match status" value="1"/>
</dbReference>
<dbReference type="FunFam" id="1.10.10.820:FF:000001">
    <property type="entry name" value="Myosin heavy chain"/>
    <property type="match status" value="1"/>
</dbReference>
<sequence length="146" mass="16579">NRLARQNPDERNYHIFYGLLAGVSENEKNELRLLQAEKYHYLNQSGCINDPSIDDKGDFFRVLEAMRVMRFKDESISEILQVLAGILNLGNVTFISGNGAQINEKFVLEDIAALLQVDIYDLEDALTQKSMVLRGEEIKSPLTMAQ</sequence>
<organism evidence="8 9">
    <name type="scientific">Paramuricea clavata</name>
    <name type="common">Red gorgonian</name>
    <name type="synonym">Violescent sea-whip</name>
    <dbReference type="NCBI Taxonomy" id="317549"/>
    <lineage>
        <taxon>Eukaryota</taxon>
        <taxon>Metazoa</taxon>
        <taxon>Cnidaria</taxon>
        <taxon>Anthozoa</taxon>
        <taxon>Octocorallia</taxon>
        <taxon>Malacalcyonacea</taxon>
        <taxon>Plexauridae</taxon>
        <taxon>Paramuricea</taxon>
    </lineage>
</organism>
<keyword evidence="2" id="KW-0547">Nucleotide-binding</keyword>
<comment type="similarity">
    <text evidence="1 7">Belongs to the TRAFAC class myosin-kinesin ATPase superfamily. Myosin family.</text>
</comment>
<dbReference type="GO" id="GO:0003774">
    <property type="term" value="F:cytoskeletal motor activity"/>
    <property type="evidence" value="ECO:0007669"/>
    <property type="project" value="InterPro"/>
</dbReference>
<evidence type="ECO:0000313" key="8">
    <source>
        <dbReference type="EMBL" id="CAB4037314.1"/>
    </source>
</evidence>
<dbReference type="InterPro" id="IPR051724">
    <property type="entry name" value="Actin_motor_Myosin"/>
</dbReference>
<keyword evidence="9" id="KW-1185">Reference proteome</keyword>